<dbReference type="Proteomes" id="UP000030764">
    <property type="component" value="Unassembled WGS sequence"/>
</dbReference>
<evidence type="ECO:0000313" key="4">
    <source>
        <dbReference type="Proteomes" id="UP000030764"/>
    </source>
</evidence>
<feature type="signal peptide" evidence="2">
    <location>
        <begin position="1"/>
        <end position="21"/>
    </location>
</feature>
<feature type="non-terminal residue" evidence="3">
    <location>
        <position position="100"/>
    </location>
</feature>
<feature type="region of interest" description="Disordered" evidence="1">
    <location>
        <begin position="48"/>
        <end position="100"/>
    </location>
</feature>
<evidence type="ECO:0000256" key="1">
    <source>
        <dbReference type="SAM" id="MobiDB-lite"/>
    </source>
</evidence>
<evidence type="ECO:0000256" key="2">
    <source>
        <dbReference type="SAM" id="SignalP"/>
    </source>
</evidence>
<keyword evidence="2" id="KW-0732">Signal</keyword>
<reference evidence="3 4" key="1">
    <citation type="journal article" date="2014" name="Nat. Genet.">
        <title>Genome and transcriptome of the porcine whipworm Trichuris suis.</title>
        <authorList>
            <person name="Jex A.R."/>
            <person name="Nejsum P."/>
            <person name="Schwarz E.M."/>
            <person name="Hu L."/>
            <person name="Young N.D."/>
            <person name="Hall R.S."/>
            <person name="Korhonen P.K."/>
            <person name="Liao S."/>
            <person name="Thamsborg S."/>
            <person name="Xia J."/>
            <person name="Xu P."/>
            <person name="Wang S."/>
            <person name="Scheerlinck J.P."/>
            <person name="Hofmann A."/>
            <person name="Sternberg P.W."/>
            <person name="Wang J."/>
            <person name="Gasser R.B."/>
        </authorList>
    </citation>
    <scope>NUCLEOTIDE SEQUENCE [LARGE SCALE GENOMIC DNA]</scope>
    <source>
        <strain evidence="3">DCEP-RM93M</strain>
    </source>
</reference>
<sequence>MSSVTMLIILLNDFSLRGVGSRITKEQKVMEAVIDMLKTHIITASKECSKENNEDEASAHHANVSGFSTMQHRRKAYPTAQSSPVVRRLRALRSSRASPR</sequence>
<feature type="chain" id="PRO_5001795129" evidence="2">
    <location>
        <begin position="22"/>
        <end position="100"/>
    </location>
</feature>
<organism evidence="3 4">
    <name type="scientific">Trichuris suis</name>
    <name type="common">pig whipworm</name>
    <dbReference type="NCBI Taxonomy" id="68888"/>
    <lineage>
        <taxon>Eukaryota</taxon>
        <taxon>Metazoa</taxon>
        <taxon>Ecdysozoa</taxon>
        <taxon>Nematoda</taxon>
        <taxon>Enoplea</taxon>
        <taxon>Dorylaimia</taxon>
        <taxon>Trichinellida</taxon>
        <taxon>Trichuridae</taxon>
        <taxon>Trichuris</taxon>
    </lineage>
</organism>
<protein>
    <submittedName>
        <fullName evidence="3">Uncharacterized protein</fullName>
    </submittedName>
</protein>
<evidence type="ECO:0000313" key="3">
    <source>
        <dbReference type="EMBL" id="KFD54705.1"/>
    </source>
</evidence>
<feature type="compositionally biased region" description="Basic residues" evidence="1">
    <location>
        <begin position="87"/>
        <end position="100"/>
    </location>
</feature>
<gene>
    <name evidence="3" type="ORF">M513_04405</name>
</gene>
<dbReference type="AlphaFoldDB" id="A0A085MBV9"/>
<dbReference type="EMBL" id="KL363205">
    <property type="protein sequence ID" value="KFD54705.1"/>
    <property type="molecule type" value="Genomic_DNA"/>
</dbReference>
<accession>A0A085MBV9</accession>
<name>A0A085MBV9_9BILA</name>
<proteinExistence type="predicted"/>
<keyword evidence="4" id="KW-1185">Reference proteome</keyword>